<dbReference type="EMBL" id="MLYV02000426">
    <property type="protein sequence ID" value="PSR99053.1"/>
    <property type="molecule type" value="Genomic_DNA"/>
</dbReference>
<protein>
    <submittedName>
        <fullName evidence="1">Uncharacterized protein</fullName>
    </submittedName>
</protein>
<organism evidence="1 2">
    <name type="scientific">Hermanssonia centrifuga</name>
    <dbReference type="NCBI Taxonomy" id="98765"/>
    <lineage>
        <taxon>Eukaryota</taxon>
        <taxon>Fungi</taxon>
        <taxon>Dikarya</taxon>
        <taxon>Basidiomycota</taxon>
        <taxon>Agaricomycotina</taxon>
        <taxon>Agaricomycetes</taxon>
        <taxon>Polyporales</taxon>
        <taxon>Meruliaceae</taxon>
        <taxon>Hermanssonia</taxon>
    </lineage>
</organism>
<gene>
    <name evidence="1" type="ORF">PHLCEN_2v4210</name>
</gene>
<keyword evidence="2" id="KW-1185">Reference proteome</keyword>
<reference evidence="1 2" key="1">
    <citation type="submission" date="2018-02" db="EMBL/GenBank/DDBJ databases">
        <title>Genome sequence of the basidiomycete white-rot fungus Phlebia centrifuga.</title>
        <authorList>
            <person name="Granchi Z."/>
            <person name="Peng M."/>
            <person name="de Vries R.P."/>
            <person name="Hilden K."/>
            <person name="Makela M.R."/>
            <person name="Grigoriev I."/>
            <person name="Riley R."/>
        </authorList>
    </citation>
    <scope>NUCLEOTIDE SEQUENCE [LARGE SCALE GENOMIC DNA]</scope>
    <source>
        <strain evidence="1 2">FBCC195</strain>
    </source>
</reference>
<dbReference type="AlphaFoldDB" id="A0A2R6PZ07"/>
<comment type="caution">
    <text evidence="1">The sequence shown here is derived from an EMBL/GenBank/DDBJ whole genome shotgun (WGS) entry which is preliminary data.</text>
</comment>
<evidence type="ECO:0000313" key="2">
    <source>
        <dbReference type="Proteomes" id="UP000186601"/>
    </source>
</evidence>
<proteinExistence type="predicted"/>
<sequence length="49" mass="5676">MECFLNNDEFMPKVVGVLHAPFKANSPQVAKEMWDVARLVDHEDEDEDE</sequence>
<accession>A0A2R6PZ07</accession>
<evidence type="ECO:0000313" key="1">
    <source>
        <dbReference type="EMBL" id="PSR99053.1"/>
    </source>
</evidence>
<name>A0A2R6PZ07_9APHY</name>
<dbReference type="Proteomes" id="UP000186601">
    <property type="component" value="Unassembled WGS sequence"/>
</dbReference>